<dbReference type="Gene3D" id="3.90.220.20">
    <property type="entry name" value="DNA methylase specificity domains"/>
    <property type="match status" value="2"/>
</dbReference>
<evidence type="ECO:0000313" key="4">
    <source>
        <dbReference type="EMBL" id="OBS08179.1"/>
    </source>
</evidence>
<dbReference type="SUPFAM" id="SSF116734">
    <property type="entry name" value="DNA methylase specificity domain"/>
    <property type="match status" value="2"/>
</dbReference>
<keyword evidence="2" id="KW-0238">DNA-binding</keyword>
<dbReference type="AlphaFoldDB" id="A0A1A6C0V3"/>
<protein>
    <recommendedName>
        <fullName evidence="6">Type I restriction modification DNA specificity domain-containing protein</fullName>
    </recommendedName>
</protein>
<name>A0A1A6C0V3_9GAMM</name>
<keyword evidence="1" id="KW-0680">Restriction system</keyword>
<accession>A0A1A6C0V3</accession>
<dbReference type="InterPro" id="IPR051212">
    <property type="entry name" value="Type-I_RE_S_subunit"/>
</dbReference>
<evidence type="ECO:0000256" key="3">
    <source>
        <dbReference type="SAM" id="Coils"/>
    </source>
</evidence>
<proteinExistence type="predicted"/>
<dbReference type="PANTHER" id="PTHR43140">
    <property type="entry name" value="TYPE-1 RESTRICTION ENZYME ECOKI SPECIFICITY PROTEIN"/>
    <property type="match status" value="1"/>
</dbReference>
<dbReference type="GO" id="GO:0009307">
    <property type="term" value="P:DNA restriction-modification system"/>
    <property type="evidence" value="ECO:0007669"/>
    <property type="project" value="UniProtKB-KW"/>
</dbReference>
<evidence type="ECO:0000256" key="1">
    <source>
        <dbReference type="ARBA" id="ARBA00022747"/>
    </source>
</evidence>
<reference evidence="4 5" key="1">
    <citation type="journal article" date="2014" name="Genome Announc.">
        <title>Draft Genome Sequence of the Iron-Oxidizing, Acidophilic, and Halotolerant 'Thiobacillus prosperus' Type Strain DSM 5130.</title>
        <authorList>
            <person name="Ossandon F.J."/>
            <person name="Cardenas J.P."/>
            <person name="Corbett M."/>
            <person name="Quatrini R."/>
            <person name="Holmes D.S."/>
            <person name="Watkin E."/>
        </authorList>
    </citation>
    <scope>NUCLEOTIDE SEQUENCE [LARGE SCALE GENOMIC DNA]</scope>
    <source>
        <strain evidence="4 5">DSM 5130</strain>
    </source>
</reference>
<evidence type="ECO:0008006" key="6">
    <source>
        <dbReference type="Google" id="ProtNLM"/>
    </source>
</evidence>
<gene>
    <name evidence="4" type="ORF">Thpro_022429</name>
</gene>
<comment type="caution">
    <text evidence="4">The sequence shown here is derived from an EMBL/GenBank/DDBJ whole genome shotgun (WGS) entry which is preliminary data.</text>
</comment>
<sequence>MKLLGTVPAGTMKSSAVHFQPGDVLYGRLRPYLNKVYRPDFEGLCSAEFIVFPKTEGVDSRYLQYFLNSSTFVSFASHLNTGDRPRVDFDQLAPYEFPLAPLEQQKRIVVEIEKQFSRLDEAVANLKRVKANLKRYKAAVLKAAVEGRLVETEAEIARREGRSYETGEQLLQRILETRRSQWQGKRKYKEPTAPVTTDLPGLPEGWVWATVDQLFMSLRNGLSKKPEDSGPGIPILRISAVRPLELDITDKRFYRPLPSEHVEEYELKLRDVLFVRYNGTKDLVGACALVNEVSGVVLYPDKLIRGRVVCDLLISPSYLVLAANVGKSREHVDVLIKTTAGQQGIAGGEIKKMPLPLPPIEEQHRIVAEVDRRLSLLRGTEAQVDANLQRAGRFRQSILSKAFSA</sequence>
<dbReference type="InterPro" id="IPR044946">
    <property type="entry name" value="Restrct_endonuc_typeI_TRD_sf"/>
</dbReference>
<keyword evidence="5" id="KW-1185">Reference proteome</keyword>
<dbReference type="Proteomes" id="UP000029273">
    <property type="component" value="Unassembled WGS sequence"/>
</dbReference>
<evidence type="ECO:0000313" key="5">
    <source>
        <dbReference type="Proteomes" id="UP000029273"/>
    </source>
</evidence>
<dbReference type="GO" id="GO:0003677">
    <property type="term" value="F:DNA binding"/>
    <property type="evidence" value="ECO:0007669"/>
    <property type="project" value="UniProtKB-KW"/>
</dbReference>
<dbReference type="PANTHER" id="PTHR43140:SF1">
    <property type="entry name" value="TYPE I RESTRICTION ENZYME ECOKI SPECIFICITY SUBUNIT"/>
    <property type="match status" value="1"/>
</dbReference>
<organism evidence="4 5">
    <name type="scientific">Acidihalobacter prosperus</name>
    <dbReference type="NCBI Taxonomy" id="160660"/>
    <lineage>
        <taxon>Bacteria</taxon>
        <taxon>Pseudomonadati</taxon>
        <taxon>Pseudomonadota</taxon>
        <taxon>Gammaproteobacteria</taxon>
        <taxon>Chromatiales</taxon>
        <taxon>Ectothiorhodospiraceae</taxon>
        <taxon>Acidihalobacter</taxon>
    </lineage>
</organism>
<feature type="coiled-coil region" evidence="3">
    <location>
        <begin position="102"/>
        <end position="139"/>
    </location>
</feature>
<dbReference type="CDD" id="cd17261">
    <property type="entry name" value="RMtype1_S_EcoKI-TRD2-CR2_like"/>
    <property type="match status" value="1"/>
</dbReference>
<keyword evidence="3" id="KW-0175">Coiled coil</keyword>
<evidence type="ECO:0000256" key="2">
    <source>
        <dbReference type="ARBA" id="ARBA00023125"/>
    </source>
</evidence>
<dbReference type="EMBL" id="JQSG02000006">
    <property type="protein sequence ID" value="OBS08179.1"/>
    <property type="molecule type" value="Genomic_DNA"/>
</dbReference>